<evidence type="ECO:0000313" key="2">
    <source>
        <dbReference type="Proteomes" id="UP000789920"/>
    </source>
</evidence>
<accession>A0ACA9RF76</accession>
<reference evidence="1" key="1">
    <citation type="submission" date="2021-06" db="EMBL/GenBank/DDBJ databases">
        <authorList>
            <person name="Kallberg Y."/>
            <person name="Tangrot J."/>
            <person name="Rosling A."/>
        </authorList>
    </citation>
    <scope>NUCLEOTIDE SEQUENCE</scope>
    <source>
        <strain evidence="1">MA461A</strain>
    </source>
</reference>
<feature type="non-terminal residue" evidence="1">
    <location>
        <position position="1"/>
    </location>
</feature>
<keyword evidence="2" id="KW-1185">Reference proteome</keyword>
<gene>
    <name evidence="1" type="ORF">RPERSI_LOCUS19088</name>
</gene>
<sequence length="160" mass="18547">LSFIPDPEPLENKFDNVYDQPTSEKFCPSAMNNSVSRDLNKKKISNSALTENEEIQLQAALDGLCYTCGSQLLPEDHELSKYLSVRLNITCNSPIEATYFSWRLKKLDIYYWCGESENLIEPSDKLKAEWKTIYPLCAFCKENGKTWHKRAQKNLFNKCY</sequence>
<feature type="non-terminal residue" evidence="1">
    <location>
        <position position="160"/>
    </location>
</feature>
<protein>
    <submittedName>
        <fullName evidence="1">7448_t:CDS:1</fullName>
    </submittedName>
</protein>
<evidence type="ECO:0000313" key="1">
    <source>
        <dbReference type="EMBL" id="CAG8790649.1"/>
    </source>
</evidence>
<name>A0ACA9RF76_9GLOM</name>
<comment type="caution">
    <text evidence="1">The sequence shown here is derived from an EMBL/GenBank/DDBJ whole genome shotgun (WGS) entry which is preliminary data.</text>
</comment>
<dbReference type="EMBL" id="CAJVQC010051664">
    <property type="protein sequence ID" value="CAG8790649.1"/>
    <property type="molecule type" value="Genomic_DNA"/>
</dbReference>
<dbReference type="Proteomes" id="UP000789920">
    <property type="component" value="Unassembled WGS sequence"/>
</dbReference>
<organism evidence="1 2">
    <name type="scientific">Racocetra persica</name>
    <dbReference type="NCBI Taxonomy" id="160502"/>
    <lineage>
        <taxon>Eukaryota</taxon>
        <taxon>Fungi</taxon>
        <taxon>Fungi incertae sedis</taxon>
        <taxon>Mucoromycota</taxon>
        <taxon>Glomeromycotina</taxon>
        <taxon>Glomeromycetes</taxon>
        <taxon>Diversisporales</taxon>
        <taxon>Gigasporaceae</taxon>
        <taxon>Racocetra</taxon>
    </lineage>
</organism>
<proteinExistence type="predicted"/>